<name>A0A2J7Q5W0_9NEOP</name>
<dbReference type="EMBL" id="NEVH01017543">
    <property type="protein sequence ID" value="PNF23962.1"/>
    <property type="molecule type" value="Genomic_DNA"/>
</dbReference>
<accession>A0A2J7Q5W0</accession>
<sequence>MHVSVNLQAITRNEKLVLLHVHSSIIACCSLWNTANCSSSSLHKFWCDRLLTTLPLARHVASFHQWSRVPNRAVNLASKQRNVIAKDTVYLGTRHEEER</sequence>
<dbReference type="Proteomes" id="UP000235965">
    <property type="component" value="Unassembled WGS sequence"/>
</dbReference>
<dbReference type="InParanoid" id="A0A2J7Q5W0"/>
<comment type="caution">
    <text evidence="1">The sequence shown here is derived from an EMBL/GenBank/DDBJ whole genome shotgun (WGS) entry which is preliminary data.</text>
</comment>
<organism evidence="1 2">
    <name type="scientific">Cryptotermes secundus</name>
    <dbReference type="NCBI Taxonomy" id="105785"/>
    <lineage>
        <taxon>Eukaryota</taxon>
        <taxon>Metazoa</taxon>
        <taxon>Ecdysozoa</taxon>
        <taxon>Arthropoda</taxon>
        <taxon>Hexapoda</taxon>
        <taxon>Insecta</taxon>
        <taxon>Pterygota</taxon>
        <taxon>Neoptera</taxon>
        <taxon>Polyneoptera</taxon>
        <taxon>Dictyoptera</taxon>
        <taxon>Blattodea</taxon>
        <taxon>Blattoidea</taxon>
        <taxon>Termitoidae</taxon>
        <taxon>Kalotermitidae</taxon>
        <taxon>Cryptotermitinae</taxon>
        <taxon>Cryptotermes</taxon>
    </lineage>
</organism>
<evidence type="ECO:0000313" key="1">
    <source>
        <dbReference type="EMBL" id="PNF23962.1"/>
    </source>
</evidence>
<proteinExistence type="predicted"/>
<evidence type="ECO:0000313" key="2">
    <source>
        <dbReference type="Proteomes" id="UP000235965"/>
    </source>
</evidence>
<dbReference type="AlphaFoldDB" id="A0A2J7Q5W0"/>
<protein>
    <submittedName>
        <fullName evidence="1">Uncharacterized protein</fullName>
    </submittedName>
</protein>
<reference evidence="1 2" key="1">
    <citation type="submission" date="2017-12" db="EMBL/GenBank/DDBJ databases">
        <title>Hemimetabolous genomes reveal molecular basis of termite eusociality.</title>
        <authorList>
            <person name="Harrison M.C."/>
            <person name="Jongepier E."/>
            <person name="Robertson H.M."/>
            <person name="Arning N."/>
            <person name="Bitard-Feildel T."/>
            <person name="Chao H."/>
            <person name="Childers C.P."/>
            <person name="Dinh H."/>
            <person name="Doddapaneni H."/>
            <person name="Dugan S."/>
            <person name="Gowin J."/>
            <person name="Greiner C."/>
            <person name="Han Y."/>
            <person name="Hu H."/>
            <person name="Hughes D.S.T."/>
            <person name="Huylmans A.-K."/>
            <person name="Kemena C."/>
            <person name="Kremer L.P.M."/>
            <person name="Lee S.L."/>
            <person name="Lopez-Ezquerra A."/>
            <person name="Mallet L."/>
            <person name="Monroy-Kuhn J.M."/>
            <person name="Moser A."/>
            <person name="Murali S.C."/>
            <person name="Muzny D.M."/>
            <person name="Otani S."/>
            <person name="Piulachs M.-D."/>
            <person name="Poelchau M."/>
            <person name="Qu J."/>
            <person name="Schaub F."/>
            <person name="Wada-Katsumata A."/>
            <person name="Worley K.C."/>
            <person name="Xie Q."/>
            <person name="Ylla G."/>
            <person name="Poulsen M."/>
            <person name="Gibbs R.A."/>
            <person name="Schal C."/>
            <person name="Richards S."/>
            <person name="Belles X."/>
            <person name="Korb J."/>
            <person name="Bornberg-Bauer E."/>
        </authorList>
    </citation>
    <scope>NUCLEOTIDE SEQUENCE [LARGE SCALE GENOMIC DNA]</scope>
    <source>
        <tissue evidence="1">Whole body</tissue>
    </source>
</reference>
<keyword evidence="2" id="KW-1185">Reference proteome</keyword>
<gene>
    <name evidence="1" type="ORF">B7P43_G09278</name>
</gene>